<keyword evidence="2" id="KW-0963">Cytoplasm</keyword>
<dbReference type="InterPro" id="IPR004401">
    <property type="entry name" value="YbaB/EbfC"/>
</dbReference>
<dbReference type="InterPro" id="IPR036894">
    <property type="entry name" value="YbaB-like_sf"/>
</dbReference>
<keyword evidence="3" id="KW-0175">Coiled coil</keyword>
<dbReference type="EMBL" id="LCRX01000014">
    <property type="protein sequence ID" value="KKW41771.1"/>
    <property type="molecule type" value="Genomic_DNA"/>
</dbReference>
<protein>
    <recommendedName>
        <fullName evidence="2">Nucleoid-associated protein UY92_C0014G0096</fullName>
    </recommendedName>
</protein>
<proteinExistence type="inferred from homology"/>
<dbReference type="STRING" id="1619044.UY92_C0014G0096"/>
<dbReference type="AlphaFoldDB" id="A0A0G1YEX1"/>
<dbReference type="Proteomes" id="UP000033870">
    <property type="component" value="Unassembled WGS sequence"/>
</dbReference>
<name>A0A0G1YEX1_9BACT</name>
<evidence type="ECO:0000256" key="2">
    <source>
        <dbReference type="HAMAP-Rule" id="MF_00274"/>
    </source>
</evidence>
<evidence type="ECO:0000313" key="5">
    <source>
        <dbReference type="Proteomes" id="UP000033870"/>
    </source>
</evidence>
<evidence type="ECO:0000256" key="3">
    <source>
        <dbReference type="SAM" id="Coils"/>
    </source>
</evidence>
<accession>A0A0G1YEX1</accession>
<dbReference type="GO" id="GO:0043590">
    <property type="term" value="C:bacterial nucleoid"/>
    <property type="evidence" value="ECO:0007669"/>
    <property type="project" value="UniProtKB-UniRule"/>
</dbReference>
<feature type="coiled-coil region" evidence="3">
    <location>
        <begin position="1"/>
        <end position="28"/>
    </location>
</feature>
<dbReference type="Pfam" id="PF02575">
    <property type="entry name" value="YbaB_DNA_bd"/>
    <property type="match status" value="1"/>
</dbReference>
<dbReference type="HAMAP" id="MF_00274">
    <property type="entry name" value="DNA_YbaB_EbfC"/>
    <property type="match status" value="1"/>
</dbReference>
<comment type="function">
    <text evidence="2">Binds to DNA and alters its conformation. May be involved in regulation of gene expression, nucleoid organization and DNA protection.</text>
</comment>
<comment type="subcellular location">
    <subcellularLocation>
        <location evidence="2">Cytoplasm</location>
        <location evidence="2">Nucleoid</location>
    </subcellularLocation>
</comment>
<comment type="caution">
    <text evidence="4">The sequence shown here is derived from an EMBL/GenBank/DDBJ whole genome shotgun (WGS) entry which is preliminary data.</text>
</comment>
<evidence type="ECO:0000313" key="4">
    <source>
        <dbReference type="EMBL" id="KKW41771.1"/>
    </source>
</evidence>
<dbReference type="PANTHER" id="PTHR33449">
    <property type="entry name" value="NUCLEOID-ASSOCIATED PROTEIN YBAB"/>
    <property type="match status" value="1"/>
</dbReference>
<dbReference type="PIRSF" id="PIRSF004555">
    <property type="entry name" value="UCP004555"/>
    <property type="match status" value="1"/>
</dbReference>
<dbReference type="GO" id="GO:0005829">
    <property type="term" value="C:cytosol"/>
    <property type="evidence" value="ECO:0007669"/>
    <property type="project" value="TreeGrafter"/>
</dbReference>
<dbReference type="NCBIfam" id="TIGR00103">
    <property type="entry name" value="DNA_YbaB_EbfC"/>
    <property type="match status" value="1"/>
</dbReference>
<gene>
    <name evidence="4" type="ORF">UY92_C0014G0096</name>
</gene>
<sequence length="100" mass="11064">MFNKLKQFKDLRDQAKELQSKLAEETVTVKTAGDKVILTLDGNLTLTALAIDDDLLSPDKKTKLQEAIKEAHADALKKIQRIMAMKMKEMGGLPNIPGLS</sequence>
<dbReference type="SUPFAM" id="SSF82607">
    <property type="entry name" value="YbaB-like"/>
    <property type="match status" value="1"/>
</dbReference>
<reference evidence="4 5" key="1">
    <citation type="journal article" date="2015" name="Nature">
        <title>rRNA introns, odd ribosomes, and small enigmatic genomes across a large radiation of phyla.</title>
        <authorList>
            <person name="Brown C.T."/>
            <person name="Hug L.A."/>
            <person name="Thomas B.C."/>
            <person name="Sharon I."/>
            <person name="Castelle C.J."/>
            <person name="Singh A."/>
            <person name="Wilkins M.J."/>
            <person name="Williams K.H."/>
            <person name="Banfield J.F."/>
        </authorList>
    </citation>
    <scope>NUCLEOTIDE SEQUENCE [LARGE SCALE GENOMIC DNA]</scope>
</reference>
<dbReference type="GO" id="GO:0003677">
    <property type="term" value="F:DNA binding"/>
    <property type="evidence" value="ECO:0007669"/>
    <property type="project" value="UniProtKB-UniRule"/>
</dbReference>
<dbReference type="PANTHER" id="PTHR33449:SF1">
    <property type="entry name" value="NUCLEOID-ASSOCIATED PROTEIN YBAB"/>
    <property type="match status" value="1"/>
</dbReference>
<keyword evidence="1 2" id="KW-0238">DNA-binding</keyword>
<dbReference type="Gene3D" id="3.30.1310.10">
    <property type="entry name" value="Nucleoid-associated protein YbaB-like domain"/>
    <property type="match status" value="1"/>
</dbReference>
<evidence type="ECO:0000256" key="1">
    <source>
        <dbReference type="ARBA" id="ARBA00023125"/>
    </source>
</evidence>
<organism evidence="4 5">
    <name type="scientific">Candidatus Magasanikbacteria bacterium GW2011_GWA2_56_11</name>
    <dbReference type="NCBI Taxonomy" id="1619044"/>
    <lineage>
        <taxon>Bacteria</taxon>
        <taxon>Candidatus Magasanikiibacteriota</taxon>
    </lineage>
</organism>
<comment type="subunit">
    <text evidence="2">Homodimer.</text>
</comment>
<comment type="similarity">
    <text evidence="2">Belongs to the YbaB/EbfC family.</text>
</comment>